<dbReference type="EMBL" id="AGFM01000081">
    <property type="protein sequence ID" value="EHJ58429.1"/>
    <property type="molecule type" value="Genomic_DNA"/>
</dbReference>
<dbReference type="AlphaFoldDB" id="G6EJU9"/>
<evidence type="ECO:0000256" key="1">
    <source>
        <dbReference type="SAM" id="MobiDB-lite"/>
    </source>
</evidence>
<organism evidence="2 3">
    <name type="scientific">Novosphingobium pentaromativorans US6-1</name>
    <dbReference type="NCBI Taxonomy" id="1088721"/>
    <lineage>
        <taxon>Bacteria</taxon>
        <taxon>Pseudomonadati</taxon>
        <taxon>Pseudomonadota</taxon>
        <taxon>Alphaproteobacteria</taxon>
        <taxon>Sphingomonadales</taxon>
        <taxon>Sphingomonadaceae</taxon>
        <taxon>Novosphingobium</taxon>
    </lineage>
</organism>
<accession>G6EJU9</accession>
<dbReference type="eggNOG" id="ENOG5032S4D">
    <property type="taxonomic scope" value="Bacteria"/>
</dbReference>
<evidence type="ECO:0008006" key="4">
    <source>
        <dbReference type="Google" id="ProtNLM"/>
    </source>
</evidence>
<sequence>MRITEDETAQAGKRMATLREAGHAVSARYDRRRARVVVGLNTGVELTFPAHLAEGLADASPDSLAVIEISPAGLGLHWPKLDADIYVPGLLRGVFGSKKWMAHQLGSEGGKVRTAAKNAASSANGQKGGQPRKLADAPDPIEAENVTSSGQ</sequence>
<gene>
    <name evidence="2" type="ORF">NSU_4620</name>
</gene>
<comment type="caution">
    <text evidence="2">The sequence shown here is derived from an EMBL/GenBank/DDBJ whole genome shotgun (WGS) entry which is preliminary data.</text>
</comment>
<dbReference type="OrthoDB" id="337884at2"/>
<protein>
    <recommendedName>
        <fullName evidence="4">DUF2442 domain-containing protein</fullName>
    </recommendedName>
</protein>
<evidence type="ECO:0000313" key="2">
    <source>
        <dbReference type="EMBL" id="EHJ58429.1"/>
    </source>
</evidence>
<keyword evidence="3" id="KW-1185">Reference proteome</keyword>
<dbReference type="Proteomes" id="UP000004030">
    <property type="component" value="Unassembled WGS sequence"/>
</dbReference>
<name>G6EJU9_9SPHN</name>
<dbReference type="Gene3D" id="3.30.2020.40">
    <property type="entry name" value="Uncharacterised protein PF10387, DUF2442"/>
    <property type="match status" value="1"/>
</dbReference>
<dbReference type="InterPro" id="IPR018841">
    <property type="entry name" value="DUF2442"/>
</dbReference>
<dbReference type="RefSeq" id="WP_007015527.1">
    <property type="nucleotide sequence ID" value="NZ_CP009293.1"/>
</dbReference>
<proteinExistence type="predicted"/>
<dbReference type="PATRIC" id="fig|1088721.3.peg.4539"/>
<dbReference type="Pfam" id="PF10387">
    <property type="entry name" value="DUF2442"/>
    <property type="match status" value="1"/>
</dbReference>
<evidence type="ECO:0000313" key="3">
    <source>
        <dbReference type="Proteomes" id="UP000004030"/>
    </source>
</evidence>
<feature type="region of interest" description="Disordered" evidence="1">
    <location>
        <begin position="111"/>
        <end position="151"/>
    </location>
</feature>
<reference evidence="2 3" key="1">
    <citation type="journal article" date="2012" name="J. Bacteriol.">
        <title>Genome sequence of benzo(a)pyrene-degrading bacterium Novosphingobium pentaromativorans US6-1.</title>
        <authorList>
            <person name="Luo Y.R."/>
            <person name="Kang S.G."/>
            <person name="Kim S.J."/>
            <person name="Kim M.R."/>
            <person name="Li N."/>
            <person name="Lee J.H."/>
            <person name="Kwon K.K."/>
        </authorList>
    </citation>
    <scope>NUCLEOTIDE SEQUENCE [LARGE SCALE GENOMIC DNA]</scope>
    <source>
        <strain evidence="2 3">US6-1</strain>
    </source>
</reference>